<evidence type="ECO:0000313" key="2">
    <source>
        <dbReference type="Proteomes" id="UP001389717"/>
    </source>
</evidence>
<dbReference type="InterPro" id="IPR013078">
    <property type="entry name" value="His_Pase_superF_clade-1"/>
</dbReference>
<evidence type="ECO:0000313" key="1">
    <source>
        <dbReference type="EMBL" id="MEL3972444.1"/>
    </source>
</evidence>
<dbReference type="PANTHER" id="PTHR48100">
    <property type="entry name" value="BROAD-SPECIFICITY PHOSPHATASE YOR283W-RELATED"/>
    <property type="match status" value="1"/>
</dbReference>
<reference evidence="1 2" key="1">
    <citation type="submission" date="2024-04" db="EMBL/GenBank/DDBJ databases">
        <title>Bacillus oryzaecorticis sp. nov., a moderately halophilic bacterium isolated from rice husks.</title>
        <authorList>
            <person name="Zhu H.-S."/>
        </authorList>
    </citation>
    <scope>NUCLEOTIDE SEQUENCE [LARGE SCALE GENOMIC DNA]</scope>
    <source>
        <strain evidence="1 2">ZC255</strain>
    </source>
</reference>
<dbReference type="InterPro" id="IPR029033">
    <property type="entry name" value="His_PPase_superfam"/>
</dbReference>
<dbReference type="Pfam" id="PF00300">
    <property type="entry name" value="His_Phos_1"/>
    <property type="match status" value="1"/>
</dbReference>
<protein>
    <submittedName>
        <fullName evidence="1">Histidine phosphatase family protein</fullName>
        <ecNumber evidence="1">3.1.3.-</ecNumber>
    </submittedName>
</protein>
<gene>
    <name evidence="1" type="ORF">AAEO50_09145</name>
</gene>
<dbReference type="PIRSF" id="PIRSF000709">
    <property type="entry name" value="6PFK_2-Ptase"/>
    <property type="match status" value="1"/>
</dbReference>
<sequence length="178" mass="20541">MKTIYIVRHAKAEGQPFHASLTAEGEEQARRLASFLEKYPVDAIYSSPFKRALQTIQPFAERKGLSIIEDDRLGERILSEKDFTDWKQKLRESFEDFSLVFPGGESNEQGLARAASFIEFVVERKEDHIVVVSHGNLTTLLLRYFDETYGYDELFALTNPDVYLVKVDEGRVERVWES</sequence>
<dbReference type="SUPFAM" id="SSF53254">
    <property type="entry name" value="Phosphoglycerate mutase-like"/>
    <property type="match status" value="1"/>
</dbReference>
<dbReference type="RefSeq" id="WP_341982722.1">
    <property type="nucleotide sequence ID" value="NZ_JBBYAF010000014.1"/>
</dbReference>
<keyword evidence="2" id="KW-1185">Reference proteome</keyword>
<dbReference type="Proteomes" id="UP001389717">
    <property type="component" value="Unassembled WGS sequence"/>
</dbReference>
<dbReference type="PANTHER" id="PTHR48100:SF1">
    <property type="entry name" value="HISTIDINE PHOSPHATASE FAMILY PROTEIN-RELATED"/>
    <property type="match status" value="1"/>
</dbReference>
<organism evidence="1 2">
    <name type="scientific">Rossellomorea oryzaecorticis</name>
    <dbReference type="NCBI Taxonomy" id="1396505"/>
    <lineage>
        <taxon>Bacteria</taxon>
        <taxon>Bacillati</taxon>
        <taxon>Bacillota</taxon>
        <taxon>Bacilli</taxon>
        <taxon>Bacillales</taxon>
        <taxon>Bacillaceae</taxon>
        <taxon>Rossellomorea</taxon>
    </lineage>
</organism>
<keyword evidence="1" id="KW-0378">Hydrolase</keyword>
<dbReference type="GO" id="GO:0016787">
    <property type="term" value="F:hydrolase activity"/>
    <property type="evidence" value="ECO:0007669"/>
    <property type="project" value="UniProtKB-KW"/>
</dbReference>
<dbReference type="Gene3D" id="3.40.50.1240">
    <property type="entry name" value="Phosphoglycerate mutase-like"/>
    <property type="match status" value="1"/>
</dbReference>
<proteinExistence type="predicted"/>
<dbReference type="SMART" id="SM00855">
    <property type="entry name" value="PGAM"/>
    <property type="match status" value="1"/>
</dbReference>
<comment type="caution">
    <text evidence="1">The sequence shown here is derived from an EMBL/GenBank/DDBJ whole genome shotgun (WGS) entry which is preliminary data.</text>
</comment>
<dbReference type="InterPro" id="IPR050275">
    <property type="entry name" value="PGM_Phosphatase"/>
</dbReference>
<name>A0ABU9K8N3_9BACI</name>
<dbReference type="EMBL" id="JBBYAF010000014">
    <property type="protein sequence ID" value="MEL3972444.1"/>
    <property type="molecule type" value="Genomic_DNA"/>
</dbReference>
<accession>A0ABU9K8N3</accession>
<dbReference type="EC" id="3.1.3.-" evidence="1"/>
<dbReference type="CDD" id="cd07067">
    <property type="entry name" value="HP_PGM_like"/>
    <property type="match status" value="1"/>
</dbReference>